<dbReference type="PANTHER" id="PTHR33332">
    <property type="entry name" value="REVERSE TRANSCRIPTASE DOMAIN-CONTAINING PROTEIN"/>
    <property type="match status" value="1"/>
</dbReference>
<evidence type="ECO:0000256" key="8">
    <source>
        <dbReference type="ARBA" id="ARBA00023136"/>
    </source>
</evidence>
<accession>A0AA89CAW6</accession>
<keyword evidence="8" id="KW-0472">Membrane</keyword>
<dbReference type="GO" id="GO:0008417">
    <property type="term" value="F:fucosyltransferase activity"/>
    <property type="evidence" value="ECO:0007669"/>
    <property type="project" value="UniProtKB-ARBA"/>
</dbReference>
<comment type="similarity">
    <text evidence="2 11">Belongs to the glycosyltransferase 10 family.</text>
</comment>
<feature type="domain" description="Reverse transcriptase" evidence="12">
    <location>
        <begin position="19"/>
        <end position="285"/>
    </location>
</feature>
<dbReference type="Pfam" id="PF00078">
    <property type="entry name" value="RVT_1"/>
    <property type="match status" value="1"/>
</dbReference>
<dbReference type="Pfam" id="PF17039">
    <property type="entry name" value="Glyco_tran_10_N"/>
    <property type="match status" value="1"/>
</dbReference>
<keyword evidence="3 11" id="KW-0328">Glycosyltransferase</keyword>
<evidence type="ECO:0000259" key="12">
    <source>
        <dbReference type="PROSITE" id="PS50878"/>
    </source>
</evidence>
<protein>
    <recommendedName>
        <fullName evidence="11">Fucosyltransferase</fullName>
        <ecNumber evidence="11">2.4.1.-</ecNumber>
    </recommendedName>
</protein>
<keyword evidence="6" id="KW-0735">Signal-anchor</keyword>
<dbReference type="InterPro" id="IPR000477">
    <property type="entry name" value="RT_dom"/>
</dbReference>
<keyword evidence="9" id="KW-0325">Glycoprotein</keyword>
<reference evidence="13" key="1">
    <citation type="submission" date="2019-08" db="EMBL/GenBank/DDBJ databases">
        <title>The improved chromosome-level genome for the pearl oyster Pinctada fucata martensii using PacBio sequencing and Hi-C.</title>
        <authorList>
            <person name="Zheng Z."/>
        </authorList>
    </citation>
    <scope>NUCLEOTIDE SEQUENCE</scope>
    <source>
        <strain evidence="13">ZZ-2019</strain>
        <tissue evidence="13">Adductor muscle</tissue>
    </source>
</reference>
<evidence type="ECO:0000256" key="5">
    <source>
        <dbReference type="ARBA" id="ARBA00022692"/>
    </source>
</evidence>
<evidence type="ECO:0000256" key="10">
    <source>
        <dbReference type="ARBA" id="ARBA00060399"/>
    </source>
</evidence>
<proteinExistence type="inferred from homology"/>
<keyword evidence="5 11" id="KW-0812">Transmembrane</keyword>
<evidence type="ECO:0000256" key="9">
    <source>
        <dbReference type="ARBA" id="ARBA00023180"/>
    </source>
</evidence>
<dbReference type="InterPro" id="IPR055270">
    <property type="entry name" value="Glyco_tran_10_C"/>
</dbReference>
<keyword evidence="14" id="KW-1185">Reference proteome</keyword>
<dbReference type="GO" id="GO:0032580">
    <property type="term" value="C:Golgi cisterna membrane"/>
    <property type="evidence" value="ECO:0007669"/>
    <property type="project" value="UniProtKB-SubCell"/>
</dbReference>
<evidence type="ECO:0000256" key="4">
    <source>
        <dbReference type="ARBA" id="ARBA00022679"/>
    </source>
</evidence>
<comment type="subcellular location">
    <subcellularLocation>
        <location evidence="10">Endomembrane system</location>
        <topology evidence="10">Single-pass type II membrane protein</topology>
    </subcellularLocation>
    <subcellularLocation>
        <location evidence="11">Golgi apparatus</location>
        <location evidence="11">Golgi stack membrane</location>
        <topology evidence="11">Single-pass type II membrane protein</topology>
    </subcellularLocation>
</comment>
<dbReference type="InterPro" id="IPR038577">
    <property type="entry name" value="GT10-like_C_sf"/>
</dbReference>
<dbReference type="SUPFAM" id="SSF53756">
    <property type="entry name" value="UDP-Glycosyltransferase/glycogen phosphorylase"/>
    <property type="match status" value="1"/>
</dbReference>
<comment type="pathway">
    <text evidence="1">Protein modification; protein glycosylation.</text>
</comment>
<dbReference type="CDD" id="cd01650">
    <property type="entry name" value="RT_nLTR_like"/>
    <property type="match status" value="1"/>
</dbReference>
<dbReference type="InterPro" id="IPR031481">
    <property type="entry name" value="Glyco_tran_10_N"/>
</dbReference>
<comment type="caution">
    <text evidence="13">The sequence shown here is derived from an EMBL/GenBank/DDBJ whole genome shotgun (WGS) entry which is preliminary data.</text>
</comment>
<evidence type="ECO:0000256" key="1">
    <source>
        <dbReference type="ARBA" id="ARBA00004922"/>
    </source>
</evidence>
<dbReference type="EC" id="2.4.1.-" evidence="11"/>
<evidence type="ECO:0000256" key="2">
    <source>
        <dbReference type="ARBA" id="ARBA00008919"/>
    </source>
</evidence>
<keyword evidence="4 11" id="KW-0808">Transferase</keyword>
<dbReference type="FunFam" id="3.40.50.11660:FF:000002">
    <property type="entry name" value="Alpha-(1,3)-fucosyltransferase"/>
    <property type="match status" value="1"/>
</dbReference>
<keyword evidence="11" id="KW-0333">Golgi apparatus</keyword>
<evidence type="ECO:0000256" key="7">
    <source>
        <dbReference type="ARBA" id="ARBA00022989"/>
    </source>
</evidence>
<name>A0AA89CAW6_PINIB</name>
<evidence type="ECO:0000256" key="6">
    <source>
        <dbReference type="ARBA" id="ARBA00022968"/>
    </source>
</evidence>
<dbReference type="AlphaFoldDB" id="A0AA89CAW6"/>
<dbReference type="InterPro" id="IPR043502">
    <property type="entry name" value="DNA/RNA_pol_sf"/>
</dbReference>
<dbReference type="SUPFAM" id="SSF56672">
    <property type="entry name" value="DNA/RNA polymerases"/>
    <property type="match status" value="1"/>
</dbReference>
<evidence type="ECO:0000256" key="3">
    <source>
        <dbReference type="ARBA" id="ARBA00022676"/>
    </source>
</evidence>
<dbReference type="Proteomes" id="UP001186944">
    <property type="component" value="Unassembled WGS sequence"/>
</dbReference>
<keyword evidence="7" id="KW-1133">Transmembrane helix</keyword>
<evidence type="ECO:0000256" key="11">
    <source>
        <dbReference type="RuleBase" id="RU003832"/>
    </source>
</evidence>
<gene>
    <name evidence="13" type="ORF">FSP39_014993</name>
</gene>
<evidence type="ECO:0000313" key="13">
    <source>
        <dbReference type="EMBL" id="KAK3108758.1"/>
    </source>
</evidence>
<dbReference type="PROSITE" id="PS50878">
    <property type="entry name" value="RT_POL"/>
    <property type="match status" value="1"/>
</dbReference>
<sequence length="972" mass="112567">MLKNCAEELAPVLTNIFQQSLDTGTLPKDWRNANISPVFKKGNKHVASNYRPVSLTSVCCKTLEHIICSNILKHLEQHHILSSLQHGFRSGHSCESQLIVTMHDVLQTYDHRIQTDMVILDFSKAFDTVPHRKLLYKLDNYGISGTTHTWISTFLTQREQRVVIEGEASSSCTVDSGVPQGTVLGPLLFLCHINDLPKCVTSQVRLFADDCLLYRPIKCIDDQIKLQQDLESLELWALDWGMRFNASKCYLMSIARSKHPHQFRYTLDNHILEHVHDNPYLGITLSDSLKWSTHINKITNRANSILGFLRRNLKYCSKSLKETAYISLVRSILDYASVVWDPYQRKDVDQLEGIQRRAARFVCNDYSRYSSVSKMMEKLKWRPLADRRRDLRLVLLYKIVHDLVAIPADSLFEYNTRSSRTQHNEDLRSDDIPAYRHLYQVWALYINEPNTYVQESFSQWKDFFNWTISYRAHSSVFTPYGFAVEKSSTSQNGKSSTQLNGAGISGKEIKPASERDKMAYAIISRCADAAKRYVLIDELRRYIPVDLYGRCGNLSCESMINSCLSKETATRYKFRLAFEDSHCRDYVTEKYWDTLQSDVIPIADWKMHQKSPAVLPQSYINVNDFKTTEGLINHIIKVGGDDDLYNSYFTWRKHYAIYTSFLDSFCNFCDALHDTTRPAQVYRDLEGWLRDDTCERFTYLRLYKRYLDRFLFDGNIDDIFPSWKQPADGVVRKIRLWGLNLRGDKSTLGEEKSFLLLNVDDGKVTVVTEGNLKGQIVGIPMRTNCDPFLAHIFLYSYEAEFIQSLVSEGKRYLASDFNFTYRYIDDVLSINNPKFADYLSSIYPSELEVNETTQTNNSASYLDIMLSYDTDGHMNKRDDFNFSISNFPFLSSNIPSSPAYGVFMSQLIRYARASTKYTDFVLRARRLSNKLLSQEYVCDRLTSSLRKFYGRYGELVIHYDVQLSRMVDDILS</sequence>
<evidence type="ECO:0000313" key="14">
    <source>
        <dbReference type="Proteomes" id="UP001186944"/>
    </source>
</evidence>
<dbReference type="Pfam" id="PF00852">
    <property type="entry name" value="Glyco_transf_10"/>
    <property type="match status" value="1"/>
</dbReference>
<dbReference type="EMBL" id="VSWD01000001">
    <property type="protein sequence ID" value="KAK3108758.1"/>
    <property type="molecule type" value="Genomic_DNA"/>
</dbReference>
<organism evidence="13 14">
    <name type="scientific">Pinctada imbricata</name>
    <name type="common">Atlantic pearl-oyster</name>
    <name type="synonym">Pinctada martensii</name>
    <dbReference type="NCBI Taxonomy" id="66713"/>
    <lineage>
        <taxon>Eukaryota</taxon>
        <taxon>Metazoa</taxon>
        <taxon>Spiralia</taxon>
        <taxon>Lophotrochozoa</taxon>
        <taxon>Mollusca</taxon>
        <taxon>Bivalvia</taxon>
        <taxon>Autobranchia</taxon>
        <taxon>Pteriomorphia</taxon>
        <taxon>Pterioida</taxon>
        <taxon>Pterioidea</taxon>
        <taxon>Pteriidae</taxon>
        <taxon>Pinctada</taxon>
    </lineage>
</organism>
<dbReference type="Gene3D" id="3.40.50.11660">
    <property type="entry name" value="Glycosyl transferase family 10, C-terminal domain"/>
    <property type="match status" value="1"/>
</dbReference>